<feature type="region of interest" description="Disordered" evidence="1">
    <location>
        <begin position="1"/>
        <end position="128"/>
    </location>
</feature>
<name>A0A0G4G114_9ALVE</name>
<organism evidence="2">
    <name type="scientific">Chromera velia CCMP2878</name>
    <dbReference type="NCBI Taxonomy" id="1169474"/>
    <lineage>
        <taxon>Eukaryota</taxon>
        <taxon>Sar</taxon>
        <taxon>Alveolata</taxon>
        <taxon>Colpodellida</taxon>
        <taxon>Chromeraceae</taxon>
        <taxon>Chromera</taxon>
    </lineage>
</organism>
<reference evidence="2" key="1">
    <citation type="submission" date="2014-11" db="EMBL/GenBank/DDBJ databases">
        <authorList>
            <person name="Otto D Thomas"/>
            <person name="Naeem Raeece"/>
        </authorList>
    </citation>
    <scope>NUCLEOTIDE SEQUENCE</scope>
</reference>
<feature type="compositionally biased region" description="Low complexity" evidence="1">
    <location>
        <begin position="191"/>
        <end position="206"/>
    </location>
</feature>
<dbReference type="AlphaFoldDB" id="A0A0G4G114"/>
<dbReference type="EMBL" id="CDMZ01000780">
    <property type="protein sequence ID" value="CEM21334.1"/>
    <property type="molecule type" value="Genomic_DNA"/>
</dbReference>
<gene>
    <name evidence="2" type="ORF">Cvel_19619</name>
</gene>
<protein>
    <submittedName>
        <fullName evidence="2">Uncharacterized protein</fullName>
    </submittedName>
</protein>
<accession>A0A0G4G114</accession>
<feature type="compositionally biased region" description="Low complexity" evidence="1">
    <location>
        <begin position="80"/>
        <end position="92"/>
    </location>
</feature>
<feature type="compositionally biased region" description="Basic and acidic residues" evidence="1">
    <location>
        <begin position="51"/>
        <end position="79"/>
    </location>
</feature>
<feature type="region of interest" description="Disordered" evidence="1">
    <location>
        <begin position="186"/>
        <end position="218"/>
    </location>
</feature>
<evidence type="ECO:0000256" key="1">
    <source>
        <dbReference type="SAM" id="MobiDB-lite"/>
    </source>
</evidence>
<sequence>MSATDFSGRSSLRGYLPSNKSRWFFNNKEDETPTRNLPAAFTEQQKAPSDGQHRLSGEVGQKSDRKMKTSKSLPKETTDRLSSLSTTTSPHQTTDETETEGWTGTHSRRAQRSSPLSSTLPAFPPTCMSEDFDENMTVLELARRRSARKRASTVGTTFEAHYGQKLEIENTTGLLDVIRQVSEVKKEKSAEAVSAAAPKPKQQQQPHSSLAAPFRERRSVSPALEIAVDEEEGPKAEGLLATPVTPFQRWSPRLQFPSTEFEFSP</sequence>
<proteinExistence type="predicted"/>
<dbReference type="VEuPathDB" id="CryptoDB:Cvel_19619"/>
<feature type="compositionally biased region" description="Polar residues" evidence="1">
    <location>
        <begin position="1"/>
        <end position="10"/>
    </location>
</feature>
<evidence type="ECO:0000313" key="2">
    <source>
        <dbReference type="EMBL" id="CEM21334.1"/>
    </source>
</evidence>